<dbReference type="Gene3D" id="1.20.5.1430">
    <property type="match status" value="1"/>
</dbReference>
<dbReference type="Proteomes" id="UP000440732">
    <property type="component" value="Unassembled WGS sequence"/>
</dbReference>
<gene>
    <name evidence="10" type="ORF">PF001_g15014</name>
    <name evidence="9" type="ORF">PF002_g4737</name>
    <name evidence="7" type="ORF">PF004_g14671</name>
    <name evidence="8" type="ORF">PF005_g9260</name>
    <name evidence="6" type="ORF">PF006_g14779</name>
    <name evidence="4" type="ORF">PF007_g16082</name>
    <name evidence="11" type="ORF">PF008_g16128</name>
    <name evidence="2" type="ORF">PF009_g4472</name>
    <name evidence="5" type="ORF">PF010_g6975</name>
    <name evidence="3" type="ORF">PF011_g14295</name>
</gene>
<evidence type="ECO:0000313" key="10">
    <source>
        <dbReference type="EMBL" id="KAE9300325.1"/>
    </source>
</evidence>
<feature type="compositionally biased region" description="Polar residues" evidence="1">
    <location>
        <begin position="1"/>
        <end position="11"/>
    </location>
</feature>
<dbReference type="EMBL" id="QXGA01000943">
    <property type="protein sequence ID" value="KAE9134627.1"/>
    <property type="molecule type" value="Genomic_DNA"/>
</dbReference>
<name>A0A6A4A8X3_9STRA</name>
<evidence type="ECO:0000313" key="4">
    <source>
        <dbReference type="EMBL" id="KAE9098924.1"/>
    </source>
</evidence>
<dbReference type="Proteomes" id="UP000437068">
    <property type="component" value="Unassembled WGS sequence"/>
</dbReference>
<evidence type="ECO:0000313" key="14">
    <source>
        <dbReference type="Proteomes" id="UP000437068"/>
    </source>
</evidence>
<dbReference type="Proteomes" id="UP000429523">
    <property type="component" value="Unassembled WGS sequence"/>
</dbReference>
<evidence type="ECO:0000313" key="7">
    <source>
        <dbReference type="EMBL" id="KAE9215712.1"/>
    </source>
</evidence>
<reference evidence="12 13" key="1">
    <citation type="submission" date="2018-08" db="EMBL/GenBank/DDBJ databases">
        <title>Genomic investigation of the strawberry pathogen Phytophthora fragariae indicates pathogenicity is determined by transcriptional variation in three key races.</title>
        <authorList>
            <person name="Adams T.M."/>
            <person name="Armitage A.D."/>
            <person name="Sobczyk M.K."/>
            <person name="Bates H.J."/>
            <person name="Dunwell J.M."/>
            <person name="Nellist C.F."/>
            <person name="Harrison R.J."/>
        </authorList>
    </citation>
    <scope>NUCLEOTIDE SEQUENCE [LARGE SCALE GENOMIC DNA]</scope>
    <source>
        <strain evidence="10 14">A4</strain>
        <strain evidence="9 15">BC-1</strain>
        <strain evidence="7 19">BC-23</strain>
        <strain evidence="8 13">NOV-27</strain>
        <strain evidence="6 16">NOV-5</strain>
        <strain evidence="4 17">NOV-71</strain>
        <strain evidence="11 20">NOV-77</strain>
        <strain evidence="2 12">NOV-9</strain>
        <strain evidence="5 21">ONT-3</strain>
        <strain evidence="3 18">SCRP245</strain>
    </source>
</reference>
<feature type="region of interest" description="Disordered" evidence="1">
    <location>
        <begin position="1"/>
        <end position="79"/>
    </location>
</feature>
<evidence type="ECO:0000313" key="5">
    <source>
        <dbReference type="EMBL" id="KAE9121776.1"/>
    </source>
</evidence>
<dbReference type="Proteomes" id="UP000488956">
    <property type="component" value="Unassembled WGS sequence"/>
</dbReference>
<evidence type="ECO:0000313" key="12">
    <source>
        <dbReference type="Proteomes" id="UP000429523"/>
    </source>
</evidence>
<dbReference type="Proteomes" id="UP000476176">
    <property type="component" value="Unassembled WGS sequence"/>
</dbReference>
<dbReference type="EMBL" id="QXGF01000140">
    <property type="protein sequence ID" value="KAE8945882.1"/>
    <property type="molecule type" value="Genomic_DNA"/>
</dbReference>
<evidence type="ECO:0000313" key="17">
    <source>
        <dbReference type="Proteomes" id="UP000441208"/>
    </source>
</evidence>
<dbReference type="Proteomes" id="UP000440367">
    <property type="component" value="Unassembled WGS sequence"/>
</dbReference>
<evidence type="ECO:0000313" key="21">
    <source>
        <dbReference type="Proteomes" id="UP000488956"/>
    </source>
</evidence>
<dbReference type="EMBL" id="QXGE01000955">
    <property type="protein sequence ID" value="KAE9300325.1"/>
    <property type="molecule type" value="Genomic_DNA"/>
</dbReference>
<dbReference type="EMBL" id="QXGC01000946">
    <property type="protein sequence ID" value="KAE9215712.1"/>
    <property type="molecule type" value="Genomic_DNA"/>
</dbReference>
<dbReference type="Proteomes" id="UP000433483">
    <property type="component" value="Unassembled WGS sequence"/>
</dbReference>
<evidence type="ECO:0000313" key="13">
    <source>
        <dbReference type="Proteomes" id="UP000433483"/>
    </source>
</evidence>
<evidence type="ECO:0000313" key="20">
    <source>
        <dbReference type="Proteomes" id="UP000486351"/>
    </source>
</evidence>
<dbReference type="EMBL" id="QXFX01000290">
    <property type="protein sequence ID" value="KAE9121776.1"/>
    <property type="molecule type" value="Genomic_DNA"/>
</dbReference>
<dbReference type="EMBL" id="QXGD01000149">
    <property type="protein sequence ID" value="KAE9250546.1"/>
    <property type="molecule type" value="Genomic_DNA"/>
</dbReference>
<dbReference type="Proteomes" id="UP000486351">
    <property type="component" value="Unassembled WGS sequence"/>
</dbReference>
<dbReference type="OrthoDB" id="159401at2759"/>
<evidence type="ECO:0000313" key="18">
    <source>
        <dbReference type="Proteomes" id="UP000460718"/>
    </source>
</evidence>
<accession>A0A6A4A8X3</accession>
<dbReference type="Proteomes" id="UP000441208">
    <property type="component" value="Unassembled WGS sequence"/>
</dbReference>
<dbReference type="EMBL" id="QXGB01000413">
    <property type="protein sequence ID" value="KAE9215933.1"/>
    <property type="molecule type" value="Genomic_DNA"/>
</dbReference>
<feature type="compositionally biased region" description="Basic and acidic residues" evidence="1">
    <location>
        <begin position="48"/>
        <end position="58"/>
    </location>
</feature>
<protein>
    <submittedName>
        <fullName evidence="9">Uncharacterized protein</fullName>
    </submittedName>
</protein>
<dbReference type="EMBL" id="QXFW01000918">
    <property type="protein sequence ID" value="KAE9000195.1"/>
    <property type="molecule type" value="Genomic_DNA"/>
</dbReference>
<evidence type="ECO:0000313" key="16">
    <source>
        <dbReference type="Proteomes" id="UP000440732"/>
    </source>
</evidence>
<evidence type="ECO:0000256" key="1">
    <source>
        <dbReference type="SAM" id="MobiDB-lite"/>
    </source>
</evidence>
<evidence type="ECO:0000313" key="9">
    <source>
        <dbReference type="EMBL" id="KAE9250546.1"/>
    </source>
</evidence>
<dbReference type="Proteomes" id="UP000460718">
    <property type="component" value="Unassembled WGS sequence"/>
</dbReference>
<evidence type="ECO:0000313" key="15">
    <source>
        <dbReference type="Proteomes" id="UP000440367"/>
    </source>
</evidence>
<evidence type="ECO:0000313" key="11">
    <source>
        <dbReference type="EMBL" id="KAE9328649.1"/>
    </source>
</evidence>
<dbReference type="EMBL" id="QXFY01001089">
    <property type="protein sequence ID" value="KAE9328649.1"/>
    <property type="molecule type" value="Genomic_DNA"/>
</dbReference>
<evidence type="ECO:0000313" key="3">
    <source>
        <dbReference type="EMBL" id="KAE9000195.1"/>
    </source>
</evidence>
<evidence type="ECO:0000313" key="6">
    <source>
        <dbReference type="EMBL" id="KAE9134627.1"/>
    </source>
</evidence>
<dbReference type="EMBL" id="QXFZ01001017">
    <property type="protein sequence ID" value="KAE9098924.1"/>
    <property type="molecule type" value="Genomic_DNA"/>
</dbReference>
<evidence type="ECO:0000313" key="8">
    <source>
        <dbReference type="EMBL" id="KAE9215933.1"/>
    </source>
</evidence>
<evidence type="ECO:0000313" key="2">
    <source>
        <dbReference type="EMBL" id="KAE8945882.1"/>
    </source>
</evidence>
<organism evidence="9 15">
    <name type="scientific">Phytophthora fragariae</name>
    <dbReference type="NCBI Taxonomy" id="53985"/>
    <lineage>
        <taxon>Eukaryota</taxon>
        <taxon>Sar</taxon>
        <taxon>Stramenopiles</taxon>
        <taxon>Oomycota</taxon>
        <taxon>Peronosporomycetes</taxon>
        <taxon>Peronosporales</taxon>
        <taxon>Peronosporaceae</taxon>
        <taxon>Phytophthora</taxon>
    </lineage>
</organism>
<proteinExistence type="predicted"/>
<keyword evidence="13" id="KW-1185">Reference proteome</keyword>
<comment type="caution">
    <text evidence="9">The sequence shown here is derived from an EMBL/GenBank/DDBJ whole genome shotgun (WGS) entry which is preliminary data.</text>
</comment>
<evidence type="ECO:0000313" key="19">
    <source>
        <dbReference type="Proteomes" id="UP000476176"/>
    </source>
</evidence>
<sequence length="207" mass="22564">MPEQASSSRACSSPAKAPAVPPTGMRSPTKIRTPTKLVRPRETNWASRAKDVKKRLLEAGDGSLLPPPKRIKLSSTQPATQHEIVAPSEDGSGAGDVVEVLQEPKEDEGYTGYAEGLQRQVQVAQCLEEDLLRDNSRMRLKALSLRDEVDFYYGVLARIELVAAQQTRESGDRSNQQQEQVTQLAEQLQRIISASKPVGGALDCSGN</sequence>
<dbReference type="AlphaFoldDB" id="A0A6A4A8X3"/>